<reference evidence="2" key="1">
    <citation type="submission" date="2013-02" db="EMBL/GenBank/DDBJ databases">
        <authorList>
            <person name="Hughes D."/>
        </authorList>
    </citation>
    <scope>NUCLEOTIDE SEQUENCE</scope>
    <source>
        <strain>Durham</strain>
        <strain evidence="2">NC isolate 2 -- Noor lab</strain>
    </source>
</reference>
<evidence type="ECO:0000313" key="1">
    <source>
        <dbReference type="EnsemblMetazoa" id="MESCA003598-PA"/>
    </source>
</evidence>
<dbReference type="EnsemblMetazoa" id="MESCA003598-RA">
    <property type="protein sequence ID" value="MESCA003598-PA"/>
    <property type="gene ID" value="MESCA003598"/>
</dbReference>
<dbReference type="HOGENOM" id="CLU_2323041_0_0_1"/>
<dbReference type="EMBL" id="CAQQ02088740">
    <property type="status" value="NOT_ANNOTATED_CDS"/>
    <property type="molecule type" value="Genomic_DNA"/>
</dbReference>
<accession>T1GJF2</accession>
<reference evidence="1" key="2">
    <citation type="submission" date="2015-06" db="UniProtKB">
        <authorList>
            <consortium name="EnsemblMetazoa"/>
        </authorList>
    </citation>
    <scope>IDENTIFICATION</scope>
</reference>
<keyword evidence="2" id="KW-1185">Reference proteome</keyword>
<proteinExistence type="predicted"/>
<evidence type="ECO:0000313" key="2">
    <source>
        <dbReference type="Proteomes" id="UP000015102"/>
    </source>
</evidence>
<organism evidence="1 2">
    <name type="scientific">Megaselia scalaris</name>
    <name type="common">Humpbacked fly</name>
    <name type="synonym">Phora scalaris</name>
    <dbReference type="NCBI Taxonomy" id="36166"/>
    <lineage>
        <taxon>Eukaryota</taxon>
        <taxon>Metazoa</taxon>
        <taxon>Ecdysozoa</taxon>
        <taxon>Arthropoda</taxon>
        <taxon>Hexapoda</taxon>
        <taxon>Insecta</taxon>
        <taxon>Pterygota</taxon>
        <taxon>Neoptera</taxon>
        <taxon>Endopterygota</taxon>
        <taxon>Diptera</taxon>
        <taxon>Brachycera</taxon>
        <taxon>Muscomorpha</taxon>
        <taxon>Platypezoidea</taxon>
        <taxon>Phoridae</taxon>
        <taxon>Megaseliini</taxon>
        <taxon>Megaselia</taxon>
    </lineage>
</organism>
<name>T1GJF2_MEGSC</name>
<dbReference type="EMBL" id="CAQQ02088739">
    <property type="status" value="NOT_ANNOTATED_CDS"/>
    <property type="molecule type" value="Genomic_DNA"/>
</dbReference>
<dbReference type="Proteomes" id="UP000015102">
    <property type="component" value="Unassembled WGS sequence"/>
</dbReference>
<sequence length="99" mass="11357">MEGIIPISLNILILELETAFFMIKLIYKPEPEGSVNTENFLTIKNYDVGNEFPDDFFITRNFCEELTNPRVPTIIIVFEIFYIVATIFEAPTFCRAAVA</sequence>
<dbReference type="AlphaFoldDB" id="T1GJF2"/>
<protein>
    <submittedName>
        <fullName evidence="1">Uncharacterized protein</fullName>
    </submittedName>
</protein>